<dbReference type="InterPro" id="IPR036770">
    <property type="entry name" value="Ankyrin_rpt-contain_sf"/>
</dbReference>
<feature type="repeat" description="ANK" evidence="3">
    <location>
        <begin position="668"/>
        <end position="700"/>
    </location>
</feature>
<feature type="repeat" description="ANK" evidence="3">
    <location>
        <begin position="901"/>
        <end position="933"/>
    </location>
</feature>
<protein>
    <recommendedName>
        <fullName evidence="8">NACHT domain-containing protein</fullName>
    </recommendedName>
</protein>
<dbReference type="Gene3D" id="1.25.40.20">
    <property type="entry name" value="Ankyrin repeat-containing domain"/>
    <property type="match status" value="4"/>
</dbReference>
<gene>
    <name evidence="6" type="ORF">PSALAMII_LOCUS9540</name>
</gene>
<feature type="domain" description="Nephrocystin 3-like N-terminal" evidence="5">
    <location>
        <begin position="179"/>
        <end position="344"/>
    </location>
</feature>
<feature type="repeat" description="ANK" evidence="3">
    <location>
        <begin position="868"/>
        <end position="900"/>
    </location>
</feature>
<dbReference type="SMART" id="SM00248">
    <property type="entry name" value="ANK"/>
    <property type="match status" value="11"/>
</dbReference>
<accession>A0A9W4NWL9</accession>
<dbReference type="PROSITE" id="PS50297">
    <property type="entry name" value="ANK_REP_REGION"/>
    <property type="match status" value="5"/>
</dbReference>
<dbReference type="SUPFAM" id="SSF48403">
    <property type="entry name" value="Ankyrin repeat"/>
    <property type="match status" value="1"/>
</dbReference>
<dbReference type="PROSITE" id="PS50088">
    <property type="entry name" value="ANK_REPEAT"/>
    <property type="match status" value="7"/>
</dbReference>
<evidence type="ECO:0000313" key="6">
    <source>
        <dbReference type="EMBL" id="CAG8419070.1"/>
    </source>
</evidence>
<dbReference type="InterPro" id="IPR056884">
    <property type="entry name" value="NPHP3-like_N"/>
</dbReference>
<dbReference type="Proteomes" id="UP001152592">
    <property type="component" value="Unassembled WGS sequence"/>
</dbReference>
<feature type="repeat" description="ANK" evidence="3">
    <location>
        <begin position="802"/>
        <end position="834"/>
    </location>
</feature>
<dbReference type="PANTHER" id="PTHR24173">
    <property type="entry name" value="ANKYRIN REPEAT CONTAINING"/>
    <property type="match status" value="1"/>
</dbReference>
<organism evidence="6 7">
    <name type="scientific">Penicillium salamii</name>
    <dbReference type="NCBI Taxonomy" id="1612424"/>
    <lineage>
        <taxon>Eukaryota</taxon>
        <taxon>Fungi</taxon>
        <taxon>Dikarya</taxon>
        <taxon>Ascomycota</taxon>
        <taxon>Pezizomycotina</taxon>
        <taxon>Eurotiomycetes</taxon>
        <taxon>Eurotiomycetidae</taxon>
        <taxon>Eurotiales</taxon>
        <taxon>Aspergillaceae</taxon>
        <taxon>Penicillium</taxon>
    </lineage>
</organism>
<evidence type="ECO:0000256" key="3">
    <source>
        <dbReference type="PROSITE-ProRule" id="PRU00023"/>
    </source>
</evidence>
<evidence type="ECO:0000256" key="1">
    <source>
        <dbReference type="ARBA" id="ARBA00022737"/>
    </source>
</evidence>
<dbReference type="Pfam" id="PF12796">
    <property type="entry name" value="Ank_2"/>
    <property type="match status" value="3"/>
</dbReference>
<dbReference type="Gene3D" id="3.40.50.300">
    <property type="entry name" value="P-loop containing nucleotide triphosphate hydrolases"/>
    <property type="match status" value="1"/>
</dbReference>
<dbReference type="SUPFAM" id="SSF52540">
    <property type="entry name" value="P-loop containing nucleoside triphosphate hydrolases"/>
    <property type="match status" value="1"/>
</dbReference>
<name>A0A9W4NWL9_9EURO</name>
<keyword evidence="2 3" id="KW-0040">ANK repeat</keyword>
<feature type="repeat" description="ANK" evidence="3">
    <location>
        <begin position="769"/>
        <end position="801"/>
    </location>
</feature>
<dbReference type="EMBL" id="CAJVPD010000280">
    <property type="protein sequence ID" value="CAG8419070.1"/>
    <property type="molecule type" value="Genomic_DNA"/>
</dbReference>
<feature type="repeat" description="ANK" evidence="3">
    <location>
        <begin position="835"/>
        <end position="867"/>
    </location>
</feature>
<dbReference type="InterPro" id="IPR054471">
    <property type="entry name" value="GPIID_WHD"/>
</dbReference>
<dbReference type="PANTHER" id="PTHR24173:SF74">
    <property type="entry name" value="ANKYRIN REPEAT DOMAIN-CONTAINING PROTEIN 16"/>
    <property type="match status" value="1"/>
</dbReference>
<comment type="caution">
    <text evidence="6">The sequence shown here is derived from an EMBL/GenBank/DDBJ whole genome shotgun (WGS) entry which is preliminary data.</text>
</comment>
<evidence type="ECO:0008006" key="8">
    <source>
        <dbReference type="Google" id="ProtNLM"/>
    </source>
</evidence>
<dbReference type="OrthoDB" id="2801544at2759"/>
<evidence type="ECO:0000313" key="7">
    <source>
        <dbReference type="Proteomes" id="UP001152592"/>
    </source>
</evidence>
<proteinExistence type="predicted"/>
<reference evidence="6" key="1">
    <citation type="submission" date="2021-07" db="EMBL/GenBank/DDBJ databases">
        <authorList>
            <person name="Branca A.L. A."/>
        </authorList>
    </citation>
    <scope>NUCLEOTIDE SEQUENCE</scope>
</reference>
<evidence type="ECO:0000259" key="4">
    <source>
        <dbReference type="Pfam" id="PF22939"/>
    </source>
</evidence>
<feature type="repeat" description="ANK" evidence="3">
    <location>
        <begin position="966"/>
        <end position="999"/>
    </location>
</feature>
<dbReference type="Pfam" id="PF22939">
    <property type="entry name" value="WHD_GPIID"/>
    <property type="match status" value="1"/>
</dbReference>
<dbReference type="InterPro" id="IPR002110">
    <property type="entry name" value="Ankyrin_rpt"/>
</dbReference>
<sequence length="1097" mass="121344">MSFGFGVGDFLAVIQTAHKIRKEFAEAPIQFKAISKEVRNLSFVVQDVEIELSSNTLTKGQHAELHAVITSCQTVLSDLQRTIYSFKELATTDTTKRSIAKQVWKRLKWEPTEIQELRSRISSNVILLNSFNGRLVRDNVAKLVQHQDDQERQEILNWLSPTNYATQQSDYFGRRGQETGQWLLDSSEFQSWTSGSRDSLFCPGIPGAGKTILASVIIEELHDKFGSEDGIAISYVYCNFKRQNEQSAVSLLSNILKQVVQTQDPFPSDVKVMYDRHKSKGTRPSIDDIGKTLRSIYGSKLRRAFVVIDALDECRISDGSRTTLINHILGLQENCNLNILVTSRSSPDITEKFKSSPMLEIRASQADVTRYLRGNLAILPSFVSRDPDLQEQILAGVAEAADGMFLLAQLYLNSLVGKRSPKSIKNSLKNLSSGANTYDSAYNDAVDRIKSQTPDQTELALQVLSWVSCAKRQLTTVELQTALAVEIGEYLFDKDNIPDITDMVSACAGLVTVDEQSNIIRLVHFTAQEYFERHQTTLFPNAQYELGKICVTYLSICEFNCNMDFSTVFGFGSDLKPGRSQMRAALYAEIDKDPFCGYAAVFWGHHVRELTLHETNPALERLILDLLDNDSKLNTSLCIMFAKDTESLGRNQELYLHCRDAGSHDGESNPSSLHIAAWFGLTELVQILLERGCEIEHMDLFSQTALSRAVSKGFYDIVLLIFANSGSKLKTKGYFHRGTLLSMAARYDHLQIADFLIRNGCDVNSYGLDKLTALHYACLSGSEATARLLMGQGANLELKDRTGRSPLLCATTSGYTSIVMVLLDAGAAIDGTDNDGATALWHAMRLGYTEIGQLLWSKEADPNVADSSGITPLILASKYGRSAIVDMLLCWGVDTGCADVYGHTPVLSAASAGHEDVIWLLRDAGADLHCIDTSGRDALFLATSKGHEALATHLLPHFDINKADRYGRTILHAVAVLGYVELCRTLLLTGRVDYNARDNFGRTALYDAGMQGHHEIVELLQELSAVSDGPSGEAKSMKGNAYRACDACLVDIGRTEAFHHCFTCHGGDFDICDPCYEVGVRCFDDLHQLTTHPGRSG</sequence>
<keyword evidence="1" id="KW-0677">Repeat</keyword>
<evidence type="ECO:0000259" key="5">
    <source>
        <dbReference type="Pfam" id="PF24883"/>
    </source>
</evidence>
<feature type="domain" description="GPI inositol-deacylase winged helix" evidence="4">
    <location>
        <begin position="457"/>
        <end position="532"/>
    </location>
</feature>
<dbReference type="AlphaFoldDB" id="A0A9W4NWL9"/>
<dbReference type="InterPro" id="IPR027417">
    <property type="entry name" value="P-loop_NTPase"/>
</dbReference>
<evidence type="ECO:0000256" key="2">
    <source>
        <dbReference type="ARBA" id="ARBA00023043"/>
    </source>
</evidence>
<dbReference type="Pfam" id="PF24883">
    <property type="entry name" value="NPHP3_N"/>
    <property type="match status" value="1"/>
</dbReference>